<dbReference type="STRING" id="1526658.BHK69_23955"/>
<dbReference type="Gene3D" id="2.60.120.10">
    <property type="entry name" value="Jelly Rolls"/>
    <property type="match status" value="1"/>
</dbReference>
<proteinExistence type="predicted"/>
<dbReference type="RefSeq" id="WP_069692290.1">
    <property type="nucleotide sequence ID" value="NZ_CP017147.1"/>
</dbReference>
<feature type="domain" description="Cupin type-2" evidence="1">
    <location>
        <begin position="24"/>
        <end position="94"/>
    </location>
</feature>
<reference evidence="2 3" key="1">
    <citation type="journal article" date="2015" name="Antonie Van Leeuwenhoek">
        <title>Bosea vaviloviae sp. nov., a new species of slow-growing rhizobia isolated from nodules of the relict species Vavilovia formosa (Stev.) Fed.</title>
        <authorList>
            <person name="Safronova V.I."/>
            <person name="Kuznetsova I.G."/>
            <person name="Sazanova A.L."/>
            <person name="Kimeklis A.K."/>
            <person name="Belimov A.A."/>
            <person name="Andronov E.E."/>
            <person name="Pinaev A.G."/>
            <person name="Chizhevskaya E.P."/>
            <person name="Pukhaev A.R."/>
            <person name="Popov K.P."/>
            <person name="Willems A."/>
            <person name="Tikhonovich I.A."/>
        </authorList>
    </citation>
    <scope>NUCLEOTIDE SEQUENCE [LARGE SCALE GENOMIC DNA]</scope>
    <source>
        <strain evidence="2 3">Vaf18</strain>
    </source>
</reference>
<dbReference type="Proteomes" id="UP000094969">
    <property type="component" value="Chromosome"/>
</dbReference>
<evidence type="ECO:0000259" key="1">
    <source>
        <dbReference type="Pfam" id="PF07883"/>
    </source>
</evidence>
<sequence>MAFACTLPAIPTLQQDDEAIRITRWDFEPGAVTGWHSHGWPYFVVMLVAGTLRIHDGKSETDVPLAQGQAYMRPAGVQHDVMNGSAHPIAFVEIEVKQPGALKELSLP</sequence>
<dbReference type="SUPFAM" id="SSF51182">
    <property type="entry name" value="RmlC-like cupins"/>
    <property type="match status" value="1"/>
</dbReference>
<dbReference type="EMBL" id="CP017147">
    <property type="protein sequence ID" value="AOO83088.1"/>
    <property type="molecule type" value="Genomic_DNA"/>
</dbReference>
<keyword evidence="3" id="KW-1185">Reference proteome</keyword>
<evidence type="ECO:0000313" key="2">
    <source>
        <dbReference type="EMBL" id="AOO83088.1"/>
    </source>
</evidence>
<organism evidence="2 3">
    <name type="scientific">Bosea vaviloviae</name>
    <dbReference type="NCBI Taxonomy" id="1526658"/>
    <lineage>
        <taxon>Bacteria</taxon>
        <taxon>Pseudomonadati</taxon>
        <taxon>Pseudomonadota</taxon>
        <taxon>Alphaproteobacteria</taxon>
        <taxon>Hyphomicrobiales</taxon>
        <taxon>Boseaceae</taxon>
        <taxon>Bosea</taxon>
    </lineage>
</organism>
<accession>A0A1D7U6S5</accession>
<dbReference type="KEGG" id="bvv:BHK69_23955"/>
<dbReference type="InterPro" id="IPR011051">
    <property type="entry name" value="RmlC_Cupin_sf"/>
</dbReference>
<protein>
    <submittedName>
        <fullName evidence="2">Cupin</fullName>
    </submittedName>
</protein>
<name>A0A1D7U6S5_9HYPH</name>
<dbReference type="Pfam" id="PF07883">
    <property type="entry name" value="Cupin_2"/>
    <property type="match status" value="1"/>
</dbReference>
<dbReference type="InterPro" id="IPR014710">
    <property type="entry name" value="RmlC-like_jellyroll"/>
</dbReference>
<dbReference type="AlphaFoldDB" id="A0A1D7U6S5"/>
<dbReference type="CDD" id="cd06982">
    <property type="entry name" value="cupin_BauB-like"/>
    <property type="match status" value="1"/>
</dbReference>
<dbReference type="OrthoDB" id="9800684at2"/>
<evidence type="ECO:0000313" key="3">
    <source>
        <dbReference type="Proteomes" id="UP000094969"/>
    </source>
</evidence>
<gene>
    <name evidence="2" type="ORF">BHK69_23955</name>
</gene>
<dbReference type="InterPro" id="IPR013096">
    <property type="entry name" value="Cupin_2"/>
</dbReference>